<feature type="domain" description="Peptidase S8/S53" evidence="1">
    <location>
        <begin position="274"/>
        <end position="535"/>
    </location>
</feature>
<dbReference type="SUPFAM" id="SSF52743">
    <property type="entry name" value="Subtilisin-like"/>
    <property type="match status" value="1"/>
</dbReference>
<evidence type="ECO:0000259" key="1">
    <source>
        <dbReference type="Pfam" id="PF00082"/>
    </source>
</evidence>
<dbReference type="InterPro" id="IPR036852">
    <property type="entry name" value="Peptidase_S8/S53_dom_sf"/>
</dbReference>
<proteinExistence type="predicted"/>
<dbReference type="RefSeq" id="WP_009242451.1">
    <property type="nucleotide sequence ID" value="NZ_AP028249.1"/>
</dbReference>
<evidence type="ECO:0000313" key="3">
    <source>
        <dbReference type="Proteomes" id="UP000095787"/>
    </source>
</evidence>
<dbReference type="InterPro" id="IPR000209">
    <property type="entry name" value="Peptidase_S8/S53_dom"/>
</dbReference>
<organism evidence="2 3">
    <name type="scientific">[Ruminococcus] torques</name>
    <dbReference type="NCBI Taxonomy" id="33039"/>
    <lineage>
        <taxon>Bacteria</taxon>
        <taxon>Bacillati</taxon>
        <taxon>Bacillota</taxon>
        <taxon>Clostridia</taxon>
        <taxon>Lachnospirales</taxon>
        <taxon>Lachnospiraceae</taxon>
        <taxon>Mediterraneibacter</taxon>
    </lineage>
</organism>
<accession>A0A173XJS6</accession>
<gene>
    <name evidence="2" type="ORF">ERS852456_00098</name>
</gene>
<protein>
    <recommendedName>
        <fullName evidence="1">Peptidase S8/S53 domain-containing protein</fullName>
    </recommendedName>
</protein>
<dbReference type="EMBL" id="CYZO01000001">
    <property type="protein sequence ID" value="CUN50885.1"/>
    <property type="molecule type" value="Genomic_DNA"/>
</dbReference>
<reference evidence="2 3" key="1">
    <citation type="submission" date="2015-09" db="EMBL/GenBank/DDBJ databases">
        <authorList>
            <consortium name="Pathogen Informatics"/>
        </authorList>
    </citation>
    <scope>NUCLEOTIDE SEQUENCE [LARGE SCALE GENOMIC DNA]</scope>
    <source>
        <strain evidence="2 3">2789STDY5834841</strain>
    </source>
</reference>
<sequence length="746" mass="84866">MNNILQLKGQFQKRKAPSGFGPVNLPKGKSVSVEHVLKLKKQLQDIVLFWSKEKIIKGALVSVHYRKVVAKSNRIQILLSENGKHPNKSIRGSKFSEGYNEENKWVQKHIFTYFLSISSIQKSVALLEKCAVVIQNFYNGNISNEDTENINSGIYNDSIMKKNPFLKTLVDCFYVEKFSIDMAPKTANEQAIVTLYKTGIDTMELLSDLGIDMINAKMIDDTTLRLEKNEIDILQDKVPYLIAMSVKDLAEIVYEIPEEEKNIEQLLIPEPKNEPIVGVIDTQFDKSVYFSEWVEYHKCISEDIDLQTGDFFHGTAVSSIIVDGPSFNPNLQDNCGRFRVRHFGVATAGRFSSFAILKQIRDIVRRNRDIKVWNLSLGSAMEIDSNFISPEAAELDKIQYEYDVIFVIAGTNKKRNSKVNKIGAPADSLNSLVVNAVDFSGNSASYTRRGPVLSFFYKPDVCYYGGDGPDKIVVCEPLGKATVTGTSFAAPWITRKMAYLIHVMGLSREVAKALIIDSAAGWNRQDNIKYEKGYGIVPKKIEDILYSRDDEIRFIMSGNIDEYEVYTYNIPVPQKMNAHPFFAKATLAYFPQSDRNQGVDYTSTEMDIHFGRIKGQDEKAVIKAIDYNKQAEEGLNTIYEEDARKLYRKWDNVKHISEALKENGRPRKVYQSGLWGLSIKTKERLDPKAGRGLRFGIVVTLREMNGENRIDDFIKMCMMRGWIVNRLDVQAQADVYFKAEEEITFE</sequence>
<evidence type="ECO:0000313" key="2">
    <source>
        <dbReference type="EMBL" id="CUN50885.1"/>
    </source>
</evidence>
<dbReference type="Pfam" id="PF00082">
    <property type="entry name" value="Peptidase_S8"/>
    <property type="match status" value="1"/>
</dbReference>
<dbReference type="Proteomes" id="UP000095787">
    <property type="component" value="Unassembled WGS sequence"/>
</dbReference>
<dbReference type="InterPro" id="IPR034074">
    <property type="entry name" value="Y4bN_pept_dom"/>
</dbReference>
<name>A0A173XJS6_9FIRM</name>
<dbReference type="GO" id="GO:0006508">
    <property type="term" value="P:proteolysis"/>
    <property type="evidence" value="ECO:0007669"/>
    <property type="project" value="InterPro"/>
</dbReference>
<dbReference type="AlphaFoldDB" id="A0A173XJS6"/>
<dbReference type="Gene3D" id="3.40.50.200">
    <property type="entry name" value="Peptidase S8/S53 domain"/>
    <property type="match status" value="1"/>
</dbReference>
<dbReference type="CDD" id="cd04847">
    <property type="entry name" value="Peptidases_S8_Subtilisin_like_2"/>
    <property type="match status" value="1"/>
</dbReference>
<dbReference type="GO" id="GO:0004252">
    <property type="term" value="F:serine-type endopeptidase activity"/>
    <property type="evidence" value="ECO:0007669"/>
    <property type="project" value="InterPro"/>
</dbReference>